<keyword evidence="1" id="KW-0732">Signal</keyword>
<sequence length="118" mass="13307">MKKILATLLIALVSTAYADGIYGTIVDVNDATKTILVETTYGERLNMKILPNTEIDMDDCGLFGMDKYGTFKDLKVGTFLEAEIFYGYQNPNTQPNQPAQIKDVSVRKIDIECRRRAY</sequence>
<dbReference type="Proteomes" id="UP000192902">
    <property type="component" value="Chromosome"/>
</dbReference>
<proteinExistence type="predicted"/>
<accession>A0A1W6BZ71</accession>
<dbReference type="AlphaFoldDB" id="A0A1W6BZ71"/>
<evidence type="ECO:0000313" key="2">
    <source>
        <dbReference type="EMBL" id="ARJ57403.1"/>
    </source>
</evidence>
<gene>
    <name evidence="2" type="ORF">CCUN_1839</name>
</gene>
<dbReference type="eggNOG" id="ENOG50319J9">
    <property type="taxonomic scope" value="Bacteria"/>
</dbReference>
<dbReference type="EMBL" id="CP020867">
    <property type="protein sequence ID" value="ARJ57403.1"/>
    <property type="molecule type" value="Genomic_DNA"/>
</dbReference>
<protein>
    <recommendedName>
        <fullName evidence="4">DUF5666 domain-containing protein</fullName>
    </recommendedName>
</protein>
<dbReference type="OrthoDB" id="5329500at2"/>
<dbReference type="STRING" id="1121267.CCUN_1839"/>
<evidence type="ECO:0008006" key="4">
    <source>
        <dbReference type="Google" id="ProtNLM"/>
    </source>
</evidence>
<evidence type="ECO:0000256" key="1">
    <source>
        <dbReference type="SAM" id="SignalP"/>
    </source>
</evidence>
<name>A0A1W6BZ71_9BACT</name>
<feature type="signal peptide" evidence="1">
    <location>
        <begin position="1"/>
        <end position="18"/>
    </location>
</feature>
<organism evidence="2 3">
    <name type="scientific">Campylobacter cuniculorum DSM 23162 = LMG 24588</name>
    <dbReference type="NCBI Taxonomy" id="1121267"/>
    <lineage>
        <taxon>Bacteria</taxon>
        <taxon>Pseudomonadati</taxon>
        <taxon>Campylobacterota</taxon>
        <taxon>Epsilonproteobacteria</taxon>
        <taxon>Campylobacterales</taxon>
        <taxon>Campylobacteraceae</taxon>
        <taxon>Campylobacter</taxon>
    </lineage>
</organism>
<dbReference type="KEGG" id="ccun:CCUN_1839"/>
<reference evidence="2 3" key="1">
    <citation type="submission" date="2017-04" db="EMBL/GenBank/DDBJ databases">
        <title>Complete genome sequence of the Campylobacter cuniculorum type strain LMG24588.</title>
        <authorList>
            <person name="Miller W.G."/>
            <person name="Yee E."/>
            <person name="Revez J."/>
            <person name="Bono J.L."/>
            <person name="Rossi M."/>
        </authorList>
    </citation>
    <scope>NUCLEOTIDE SEQUENCE [LARGE SCALE GENOMIC DNA]</scope>
    <source>
        <strain evidence="2 3">LMG 24588</strain>
    </source>
</reference>
<evidence type="ECO:0000313" key="3">
    <source>
        <dbReference type="Proteomes" id="UP000192902"/>
    </source>
</evidence>
<feature type="chain" id="PRO_5010856280" description="DUF5666 domain-containing protein" evidence="1">
    <location>
        <begin position="19"/>
        <end position="118"/>
    </location>
</feature>
<dbReference type="RefSeq" id="WP_027305820.1">
    <property type="nucleotide sequence ID" value="NZ_CP020867.1"/>
</dbReference>